<protein>
    <submittedName>
        <fullName evidence="2">Uncharacterized protein</fullName>
    </submittedName>
</protein>
<proteinExistence type="predicted"/>
<evidence type="ECO:0000313" key="2">
    <source>
        <dbReference type="EMBL" id="JAE26622.1"/>
    </source>
</evidence>
<reference evidence="2" key="1">
    <citation type="submission" date="2014-09" db="EMBL/GenBank/DDBJ databases">
        <authorList>
            <person name="Magalhaes I.L.F."/>
            <person name="Oliveira U."/>
            <person name="Santos F.R."/>
            <person name="Vidigal T.H.D.A."/>
            <person name="Brescovit A.D."/>
            <person name="Santos A.J."/>
        </authorList>
    </citation>
    <scope>NUCLEOTIDE SEQUENCE</scope>
    <source>
        <tissue evidence="2">Shoot tissue taken approximately 20 cm above the soil surface</tissue>
    </source>
</reference>
<organism evidence="2">
    <name type="scientific">Arundo donax</name>
    <name type="common">Giant reed</name>
    <name type="synonym">Donax arundinaceus</name>
    <dbReference type="NCBI Taxonomy" id="35708"/>
    <lineage>
        <taxon>Eukaryota</taxon>
        <taxon>Viridiplantae</taxon>
        <taxon>Streptophyta</taxon>
        <taxon>Embryophyta</taxon>
        <taxon>Tracheophyta</taxon>
        <taxon>Spermatophyta</taxon>
        <taxon>Magnoliopsida</taxon>
        <taxon>Liliopsida</taxon>
        <taxon>Poales</taxon>
        <taxon>Poaceae</taxon>
        <taxon>PACMAD clade</taxon>
        <taxon>Arundinoideae</taxon>
        <taxon>Arundineae</taxon>
        <taxon>Arundo</taxon>
    </lineage>
</organism>
<name>A0A0A9GQC4_ARUDO</name>
<reference evidence="2" key="2">
    <citation type="journal article" date="2015" name="Data Brief">
        <title>Shoot transcriptome of the giant reed, Arundo donax.</title>
        <authorList>
            <person name="Barrero R.A."/>
            <person name="Guerrero F.D."/>
            <person name="Moolhuijzen P."/>
            <person name="Goolsby J.A."/>
            <person name="Tidwell J."/>
            <person name="Bellgard S.E."/>
            <person name="Bellgard M.I."/>
        </authorList>
    </citation>
    <scope>NUCLEOTIDE SEQUENCE</scope>
    <source>
        <tissue evidence="2">Shoot tissue taken approximately 20 cm above the soil surface</tissue>
    </source>
</reference>
<evidence type="ECO:0000256" key="1">
    <source>
        <dbReference type="SAM" id="MobiDB-lite"/>
    </source>
</evidence>
<accession>A0A0A9GQC4</accession>
<dbReference type="EMBL" id="GBRH01171274">
    <property type="protein sequence ID" value="JAE26622.1"/>
    <property type="molecule type" value="Transcribed_RNA"/>
</dbReference>
<dbReference type="AlphaFoldDB" id="A0A0A9GQC4"/>
<sequence length="177" mass="18879">MILLFSVAPHNNPSLTVAYLELTDHRIPIPLRLPHFRCATDEARKIPTTSTPTCSCTTAQPWCPRTKCMKAPGTNRVGTAAAGSSAPAPPWHHPQSSAAVLGPPRVHRRSTRCGPLQERSPPSPVLSMPPVHGRADKRGPITPSTSSAQVLLPVDISPASLAIRLEGFLSPSRVDAV</sequence>
<feature type="region of interest" description="Disordered" evidence="1">
    <location>
        <begin position="79"/>
        <end position="146"/>
    </location>
</feature>